<evidence type="ECO:0000259" key="11">
    <source>
        <dbReference type="Pfam" id="PF23953"/>
    </source>
</evidence>
<dbReference type="Gene3D" id="1.25.40.470">
    <property type="match status" value="1"/>
</dbReference>
<proteinExistence type="predicted"/>
<dbReference type="GO" id="GO:0016192">
    <property type="term" value="P:vesicle-mediated transport"/>
    <property type="evidence" value="ECO:0007669"/>
    <property type="project" value="UniProtKB-KW"/>
</dbReference>
<evidence type="ECO:0000256" key="9">
    <source>
        <dbReference type="ARBA" id="ARBA00023034"/>
    </source>
</evidence>
<keyword evidence="13" id="KW-1185">Reference proteome</keyword>
<comment type="subcellular location">
    <subcellularLocation>
        <location evidence="2">Cytoplasm</location>
    </subcellularLocation>
    <subcellularLocation>
        <location evidence="1">Golgi apparatus membrane</location>
        <topology evidence="1">Peripheral membrane protein</topology>
        <orientation evidence="1">Cytoplasmic side</orientation>
    </subcellularLocation>
</comment>
<accession>A0A1R1PN43</accession>
<dbReference type="FunFam" id="1.25.40.470:FF:000002">
    <property type="entry name" value="Coatomer subunit alpha"/>
    <property type="match status" value="1"/>
</dbReference>
<sequence>MNGDAGIIRTLETPLYVTAIRGAKVHCLDRDGMPRSIDVVTSDYMFKQALLKKDYRMVVDMIRKSSLVGQSIIAYLKHKGYPEVALHFVTDPAARFELAIECGNLDVALETARVIDRPQYWRTLADEALQLGRISTAELAYLRIKAYDKLAFIYLLAGLPDKLAKLSSSGVLSPNAHFQAALLLGDPKQRASLLADAGQLSLAYLTVKSHGIDDSSLTAKLSSSSSSSSALPDIPIPVASTPLTPPTPLFSNSQLDWPMLHISRGIFDSHLSAPEDDADIDASGWADDSLLTDHGAIDHTFATDRDLNLNLNQDQDQDQEPQLSGWGVDADLDGLGSDIAAKATAAAAADYV</sequence>
<gene>
    <name evidence="12" type="ORF">AX774_g4131</name>
</gene>
<evidence type="ECO:0000256" key="2">
    <source>
        <dbReference type="ARBA" id="ARBA00004496"/>
    </source>
</evidence>
<feature type="non-terminal residue" evidence="12">
    <location>
        <position position="352"/>
    </location>
</feature>
<name>A0A1R1PN43_ZANCU</name>
<evidence type="ECO:0000256" key="1">
    <source>
        <dbReference type="ARBA" id="ARBA00004255"/>
    </source>
</evidence>
<keyword evidence="5" id="KW-0853">WD repeat</keyword>
<dbReference type="Pfam" id="PF23953">
    <property type="entry name" value="TPR_COPA_B"/>
    <property type="match status" value="1"/>
</dbReference>
<dbReference type="InterPro" id="IPR056176">
    <property type="entry name" value="TPR_COPA_B"/>
</dbReference>
<dbReference type="OrthoDB" id="10261470at2759"/>
<evidence type="ECO:0000256" key="6">
    <source>
        <dbReference type="ARBA" id="ARBA00022737"/>
    </source>
</evidence>
<dbReference type="EMBL" id="LSSK01000675">
    <property type="protein sequence ID" value="OMH82386.1"/>
    <property type="molecule type" value="Genomic_DNA"/>
</dbReference>
<keyword evidence="9" id="KW-0333">Golgi apparatus</keyword>
<keyword evidence="7" id="KW-0931">ER-Golgi transport</keyword>
<evidence type="ECO:0000256" key="4">
    <source>
        <dbReference type="ARBA" id="ARBA00022490"/>
    </source>
</evidence>
<evidence type="ECO:0000313" key="12">
    <source>
        <dbReference type="EMBL" id="OMH82386.1"/>
    </source>
</evidence>
<evidence type="ECO:0000256" key="8">
    <source>
        <dbReference type="ARBA" id="ARBA00022927"/>
    </source>
</evidence>
<evidence type="ECO:0000313" key="13">
    <source>
        <dbReference type="Proteomes" id="UP000188320"/>
    </source>
</evidence>
<keyword evidence="8" id="KW-0653">Protein transport</keyword>
<protein>
    <submittedName>
        <fullName evidence="12">Coatomer subunit alpha-2</fullName>
    </submittedName>
</protein>
<evidence type="ECO:0000256" key="7">
    <source>
        <dbReference type="ARBA" id="ARBA00022892"/>
    </source>
</evidence>
<dbReference type="Proteomes" id="UP000188320">
    <property type="component" value="Unassembled WGS sequence"/>
</dbReference>
<evidence type="ECO:0000256" key="5">
    <source>
        <dbReference type="ARBA" id="ARBA00022574"/>
    </source>
</evidence>
<comment type="caution">
    <text evidence="12">The sequence shown here is derived from an EMBL/GenBank/DDBJ whole genome shotgun (WGS) entry which is preliminary data.</text>
</comment>
<keyword evidence="10" id="KW-0472">Membrane</keyword>
<keyword evidence="6" id="KW-0677">Repeat</keyword>
<organism evidence="12 13">
    <name type="scientific">Zancudomyces culisetae</name>
    <name type="common">Gut fungus</name>
    <name type="synonym">Smittium culisetae</name>
    <dbReference type="NCBI Taxonomy" id="1213189"/>
    <lineage>
        <taxon>Eukaryota</taxon>
        <taxon>Fungi</taxon>
        <taxon>Fungi incertae sedis</taxon>
        <taxon>Zoopagomycota</taxon>
        <taxon>Kickxellomycotina</taxon>
        <taxon>Harpellomycetes</taxon>
        <taxon>Harpellales</taxon>
        <taxon>Legeriomycetaceae</taxon>
        <taxon>Zancudomyces</taxon>
    </lineage>
</organism>
<evidence type="ECO:0000256" key="3">
    <source>
        <dbReference type="ARBA" id="ARBA00022448"/>
    </source>
</evidence>
<dbReference type="GO" id="GO:0015031">
    <property type="term" value="P:protein transport"/>
    <property type="evidence" value="ECO:0007669"/>
    <property type="project" value="UniProtKB-KW"/>
</dbReference>
<reference evidence="13" key="1">
    <citation type="submission" date="2017-01" db="EMBL/GenBank/DDBJ databases">
        <authorList>
            <person name="Wang Y."/>
            <person name="White M."/>
            <person name="Kvist S."/>
            <person name="Moncalvo J.-M."/>
        </authorList>
    </citation>
    <scope>NUCLEOTIDE SEQUENCE [LARGE SCALE GENOMIC DNA]</scope>
    <source>
        <strain evidence="13">COL-18-3</strain>
    </source>
</reference>
<feature type="domain" description="COPA/B TPR" evidence="11">
    <location>
        <begin position="48"/>
        <end position="209"/>
    </location>
</feature>
<dbReference type="AlphaFoldDB" id="A0A1R1PN43"/>
<keyword evidence="3" id="KW-0813">Transport</keyword>
<keyword evidence="4" id="KW-0963">Cytoplasm</keyword>
<dbReference type="GO" id="GO:0000139">
    <property type="term" value="C:Golgi membrane"/>
    <property type="evidence" value="ECO:0007669"/>
    <property type="project" value="UniProtKB-SubCell"/>
</dbReference>
<evidence type="ECO:0000256" key="10">
    <source>
        <dbReference type="ARBA" id="ARBA00023136"/>
    </source>
</evidence>